<evidence type="ECO:0000256" key="2">
    <source>
        <dbReference type="ARBA" id="ARBA00007951"/>
    </source>
</evidence>
<comment type="caution">
    <text evidence="10">The sequence shown here is derived from an EMBL/GenBank/DDBJ whole genome shotgun (WGS) entry which is preliminary data.</text>
</comment>
<feature type="domain" description="Alpha-L-fucosidase C-terminal" evidence="9">
    <location>
        <begin position="529"/>
        <end position="597"/>
    </location>
</feature>
<keyword evidence="5" id="KW-0378">Hydrolase</keyword>
<protein>
    <recommendedName>
        <fullName evidence="3">alpha-L-fucosidase</fullName>
        <ecNumber evidence="3">3.2.1.51</ecNumber>
    </recommendedName>
</protein>
<comment type="similarity">
    <text evidence="2">Belongs to the glycosyl hydrolase 29 family.</text>
</comment>
<sequence length="609" mass="68204" precursor="true">MIEKSLRERTRYLFLLCGACALPLFHATAAVPNAVPTQRVNSCVVMDASEGKVEGSHYRWDFDLTIPGRYVVQLIGPVSNADGDAKVRVTVDGNSFSDSLKKVYMIEDGIVWQTTKAIDLKSGTHHLLVQSELGPTTVRLASEAYEKSRIHTSSNKYYEPWLKMHLSAEKQAALARHKQNRFGMFIHWGAYSVAGGSWKGTRIEQSRIAGPRVAEWLMFTFNISRAEYREFAKRFNPDKSFAENVAKLAKDTGMKYVVITAKHHDGFALFDSTCSDFDVVDACPYDGDLIKELYDACRAEGLDFGVYYSHGRDWADGADANYTNVKKNRDALGVPTRPNGKNLWDPSPNPYKDYLQNKAYPQVEELIKLMPELSLIWFDGEDLITEDQAFRFYKMIYDLNPNIIVNRRIGYDFGDYVDAGDNKTPDGSDLAAKHFETCGTGNHSWGYKAHDNNWRSSNQLLRNFVDIVSKGGNYLLNIGPDGEGRVQEPCVKNFQEMGDWVKTNSEAIFGTTRWTIFSEGVSKVQSDSSLSTEFWFSAKDDTVYAMSLAPAEGRVQIHALNESAGQVSQVRLLDGNQNLPWTQNAEALEIDFGSVATGPNGYAVAVTIK</sequence>
<dbReference type="InterPro" id="IPR031919">
    <property type="entry name" value="Fucosidase_C"/>
</dbReference>
<proteinExistence type="inferred from homology"/>
<dbReference type="PANTHER" id="PTHR10030:SF37">
    <property type="entry name" value="ALPHA-L-FUCOSIDASE-RELATED"/>
    <property type="match status" value="1"/>
</dbReference>
<accession>A0A5C6DD26</accession>
<dbReference type="SMART" id="SM00812">
    <property type="entry name" value="Alpha_L_fucos"/>
    <property type="match status" value="1"/>
</dbReference>
<name>A0A5C6DD26_9BACT</name>
<dbReference type="Pfam" id="PF16757">
    <property type="entry name" value="Fucosidase_C"/>
    <property type="match status" value="1"/>
</dbReference>
<dbReference type="Proteomes" id="UP000315471">
    <property type="component" value="Unassembled WGS sequence"/>
</dbReference>
<keyword evidence="4 7" id="KW-0732">Signal</keyword>
<feature type="domain" description="Glycoside hydrolase family 29 N-terminal" evidence="8">
    <location>
        <begin position="154"/>
        <end position="506"/>
    </location>
</feature>
<gene>
    <name evidence="10" type="ORF">Q31b_55530</name>
</gene>
<evidence type="ECO:0000256" key="7">
    <source>
        <dbReference type="SAM" id="SignalP"/>
    </source>
</evidence>
<evidence type="ECO:0000256" key="1">
    <source>
        <dbReference type="ARBA" id="ARBA00004071"/>
    </source>
</evidence>
<evidence type="ECO:0000259" key="8">
    <source>
        <dbReference type="Pfam" id="PF01120"/>
    </source>
</evidence>
<dbReference type="GO" id="GO:0005764">
    <property type="term" value="C:lysosome"/>
    <property type="evidence" value="ECO:0007669"/>
    <property type="project" value="TreeGrafter"/>
</dbReference>
<dbReference type="InterPro" id="IPR017853">
    <property type="entry name" value="GH"/>
</dbReference>
<dbReference type="Gene3D" id="3.20.20.80">
    <property type="entry name" value="Glycosidases"/>
    <property type="match status" value="1"/>
</dbReference>
<keyword evidence="11" id="KW-1185">Reference proteome</keyword>
<evidence type="ECO:0000256" key="6">
    <source>
        <dbReference type="ARBA" id="ARBA00023295"/>
    </source>
</evidence>
<evidence type="ECO:0000256" key="4">
    <source>
        <dbReference type="ARBA" id="ARBA00022729"/>
    </source>
</evidence>
<feature type="signal peptide" evidence="7">
    <location>
        <begin position="1"/>
        <end position="29"/>
    </location>
</feature>
<dbReference type="InterPro" id="IPR013780">
    <property type="entry name" value="Glyco_hydro_b"/>
</dbReference>
<dbReference type="InterPro" id="IPR000933">
    <property type="entry name" value="Glyco_hydro_29"/>
</dbReference>
<evidence type="ECO:0000256" key="3">
    <source>
        <dbReference type="ARBA" id="ARBA00012662"/>
    </source>
</evidence>
<comment type="function">
    <text evidence="1">Alpha-L-fucosidase is responsible for hydrolyzing the alpha-1,6-linked fucose joined to the reducing-end N-acetylglucosamine of the carbohydrate moieties of glycoproteins.</text>
</comment>
<evidence type="ECO:0000256" key="5">
    <source>
        <dbReference type="ARBA" id="ARBA00022801"/>
    </source>
</evidence>
<feature type="chain" id="PRO_5023103974" description="alpha-L-fucosidase" evidence="7">
    <location>
        <begin position="30"/>
        <end position="609"/>
    </location>
</feature>
<evidence type="ECO:0000313" key="11">
    <source>
        <dbReference type="Proteomes" id="UP000315471"/>
    </source>
</evidence>
<dbReference type="GO" id="GO:0006004">
    <property type="term" value="P:fucose metabolic process"/>
    <property type="evidence" value="ECO:0007669"/>
    <property type="project" value="InterPro"/>
</dbReference>
<dbReference type="PRINTS" id="PR00741">
    <property type="entry name" value="GLHYDRLASE29"/>
</dbReference>
<dbReference type="PANTHER" id="PTHR10030">
    <property type="entry name" value="ALPHA-L-FUCOSIDASE"/>
    <property type="match status" value="1"/>
</dbReference>
<dbReference type="AlphaFoldDB" id="A0A5C6DD26"/>
<dbReference type="InterPro" id="IPR057739">
    <property type="entry name" value="Glyco_hydro_29_N"/>
</dbReference>
<dbReference type="InterPro" id="IPR016286">
    <property type="entry name" value="FUC_metazoa-typ"/>
</dbReference>
<reference evidence="10 11" key="1">
    <citation type="submission" date="2019-02" db="EMBL/GenBank/DDBJ databases">
        <title>Deep-cultivation of Planctomycetes and their phenomic and genomic characterization uncovers novel biology.</title>
        <authorList>
            <person name="Wiegand S."/>
            <person name="Jogler M."/>
            <person name="Boedeker C."/>
            <person name="Pinto D."/>
            <person name="Vollmers J."/>
            <person name="Rivas-Marin E."/>
            <person name="Kohn T."/>
            <person name="Peeters S.H."/>
            <person name="Heuer A."/>
            <person name="Rast P."/>
            <person name="Oberbeckmann S."/>
            <person name="Bunk B."/>
            <person name="Jeske O."/>
            <person name="Meyerdierks A."/>
            <person name="Storesund J.E."/>
            <person name="Kallscheuer N."/>
            <person name="Luecker S."/>
            <person name="Lage O.M."/>
            <person name="Pohl T."/>
            <person name="Merkel B.J."/>
            <person name="Hornburger P."/>
            <person name="Mueller R.-W."/>
            <person name="Bruemmer F."/>
            <person name="Labrenz M."/>
            <person name="Spormann A.M."/>
            <person name="Op Den Camp H."/>
            <person name="Overmann J."/>
            <person name="Amann R."/>
            <person name="Jetten M.S.M."/>
            <person name="Mascher T."/>
            <person name="Medema M.H."/>
            <person name="Devos D.P."/>
            <person name="Kaster A.-K."/>
            <person name="Ovreas L."/>
            <person name="Rohde M."/>
            <person name="Galperin M.Y."/>
            <person name="Jogler C."/>
        </authorList>
    </citation>
    <scope>NUCLEOTIDE SEQUENCE [LARGE SCALE GENOMIC DNA]</scope>
    <source>
        <strain evidence="10 11">Q31b</strain>
    </source>
</reference>
<dbReference type="EMBL" id="SJPY01000011">
    <property type="protein sequence ID" value="TWU34598.1"/>
    <property type="molecule type" value="Genomic_DNA"/>
</dbReference>
<dbReference type="Pfam" id="PF01120">
    <property type="entry name" value="Alpha_L_fucos"/>
    <property type="match status" value="1"/>
</dbReference>
<dbReference type="EC" id="3.2.1.51" evidence="3"/>
<dbReference type="GO" id="GO:0004560">
    <property type="term" value="F:alpha-L-fucosidase activity"/>
    <property type="evidence" value="ECO:0007669"/>
    <property type="project" value="InterPro"/>
</dbReference>
<dbReference type="RefSeq" id="WP_197172402.1">
    <property type="nucleotide sequence ID" value="NZ_SJPY01000011.1"/>
</dbReference>
<evidence type="ECO:0000313" key="10">
    <source>
        <dbReference type="EMBL" id="TWU34598.1"/>
    </source>
</evidence>
<dbReference type="GO" id="GO:0016139">
    <property type="term" value="P:glycoside catabolic process"/>
    <property type="evidence" value="ECO:0007669"/>
    <property type="project" value="TreeGrafter"/>
</dbReference>
<dbReference type="SUPFAM" id="SSF51445">
    <property type="entry name" value="(Trans)glycosidases"/>
    <property type="match status" value="1"/>
</dbReference>
<evidence type="ECO:0000259" key="9">
    <source>
        <dbReference type="Pfam" id="PF16757"/>
    </source>
</evidence>
<keyword evidence="6" id="KW-0326">Glycosidase</keyword>
<dbReference type="Gene3D" id="2.60.40.1180">
    <property type="entry name" value="Golgi alpha-mannosidase II"/>
    <property type="match status" value="1"/>
</dbReference>
<organism evidence="10 11">
    <name type="scientific">Novipirellula aureliae</name>
    <dbReference type="NCBI Taxonomy" id="2527966"/>
    <lineage>
        <taxon>Bacteria</taxon>
        <taxon>Pseudomonadati</taxon>
        <taxon>Planctomycetota</taxon>
        <taxon>Planctomycetia</taxon>
        <taxon>Pirellulales</taxon>
        <taxon>Pirellulaceae</taxon>
        <taxon>Novipirellula</taxon>
    </lineage>
</organism>